<dbReference type="PROSITE" id="PS50111">
    <property type="entry name" value="CHEMOTAXIS_TRANSDUC_2"/>
    <property type="match status" value="1"/>
</dbReference>
<accession>A0A1H6N443</accession>
<evidence type="ECO:0000259" key="5">
    <source>
        <dbReference type="PROSITE" id="PS50111"/>
    </source>
</evidence>
<reference evidence="9" key="1">
    <citation type="submission" date="2016-10" db="EMBL/GenBank/DDBJ databases">
        <authorList>
            <person name="Varghese N."/>
            <person name="Submissions S."/>
        </authorList>
    </citation>
    <scope>NUCLEOTIDE SEQUENCE [LARGE SCALE GENOMIC DNA]</scope>
    <source>
        <strain evidence="9">DSM 17616</strain>
    </source>
</reference>
<dbReference type="PROSITE" id="PS50112">
    <property type="entry name" value="PAS"/>
    <property type="match status" value="1"/>
</dbReference>
<gene>
    <name evidence="8" type="ORF">SAMN05660691_03320</name>
</gene>
<keyword evidence="9" id="KW-1185">Reference proteome</keyword>
<sequence length="442" mass="49448">MFGRFGKKALQEENERLKEEVNMLRQANASVRKHMMHLKLDATGSIQKVNDNFVKETQMNETDVLSRNIKELVPAELRSTEHFNKMQKALGSGNFWSGAWQIINRQGQALWIRMALCPIKNRQDDLERFEVYASNLTRTIETSQQYESLVKAMQRSTAVIEFDLSGHILDANDLFLGATGYRLEEIKGKHHRMFCPPEIANSREYELFWQKLAKGQFIAERFKRVDRAGREIWLEASYNPIDDATGKYYKVVKFATVITEQVKQEMEVSTAAQVAYETSQATDHSAKSGIQVMNDMAAVMGQLEQQMTKAVENINDLAKQSQLIGSIIQSISSIADQTNLLALNAAIEAARAGEQGRGFAVVADEVRQLASRTSAATVEIVEVVSRNQQLSDGAVSIIESGQQQAKDVNGLVTQARVTIDEIQEAAQKVVAAVSQFANRLAK</sequence>
<dbReference type="InterPro" id="IPR035965">
    <property type="entry name" value="PAS-like_dom_sf"/>
</dbReference>
<dbReference type="SUPFAM" id="SSF55785">
    <property type="entry name" value="PYP-like sensor domain (PAS domain)"/>
    <property type="match status" value="2"/>
</dbReference>
<dbReference type="Proteomes" id="UP000199371">
    <property type="component" value="Unassembled WGS sequence"/>
</dbReference>
<protein>
    <submittedName>
        <fullName evidence="8">Methyl-accepting chemotaxis sensory transducer with Pas/Pac sensor</fullName>
    </submittedName>
</protein>
<dbReference type="OrthoDB" id="9765776at2"/>
<dbReference type="Pfam" id="PF00015">
    <property type="entry name" value="MCPsignal"/>
    <property type="match status" value="1"/>
</dbReference>
<evidence type="ECO:0000256" key="3">
    <source>
        <dbReference type="PROSITE-ProRule" id="PRU00284"/>
    </source>
</evidence>
<dbReference type="InterPro" id="IPR013655">
    <property type="entry name" value="PAS_fold_3"/>
</dbReference>
<feature type="domain" description="PAC" evidence="7">
    <location>
        <begin position="216"/>
        <end position="270"/>
    </location>
</feature>
<comment type="subcellular location">
    <subcellularLocation>
        <location evidence="1">Membrane</location>
    </subcellularLocation>
</comment>
<evidence type="ECO:0000256" key="1">
    <source>
        <dbReference type="ARBA" id="ARBA00004370"/>
    </source>
</evidence>
<keyword evidence="2 3" id="KW-0807">Transducer</keyword>
<dbReference type="Gene3D" id="1.10.287.950">
    <property type="entry name" value="Methyl-accepting chemotaxis protein"/>
    <property type="match status" value="1"/>
</dbReference>
<dbReference type="PROSITE" id="PS50113">
    <property type="entry name" value="PAC"/>
    <property type="match status" value="2"/>
</dbReference>
<name>A0A1H6N443_9GAMM</name>
<dbReference type="PANTHER" id="PTHR32089:SF70">
    <property type="entry name" value="ENERGY TAXIS MODULATING METHYL ACCEPTING SENSORY TRANSDUCER"/>
    <property type="match status" value="1"/>
</dbReference>
<evidence type="ECO:0000259" key="6">
    <source>
        <dbReference type="PROSITE" id="PS50112"/>
    </source>
</evidence>
<dbReference type="SMART" id="SM00283">
    <property type="entry name" value="MA"/>
    <property type="match status" value="1"/>
</dbReference>
<dbReference type="Pfam" id="PF13426">
    <property type="entry name" value="PAS_9"/>
    <property type="match status" value="1"/>
</dbReference>
<proteinExistence type="predicted"/>
<dbReference type="RefSeq" id="WP_092795703.1">
    <property type="nucleotide sequence ID" value="NZ_FNXF01000015.1"/>
</dbReference>
<evidence type="ECO:0000256" key="2">
    <source>
        <dbReference type="ARBA" id="ARBA00023224"/>
    </source>
</evidence>
<feature type="domain" description="PAC" evidence="7">
    <location>
        <begin position="96"/>
        <end position="148"/>
    </location>
</feature>
<dbReference type="GO" id="GO:0007165">
    <property type="term" value="P:signal transduction"/>
    <property type="evidence" value="ECO:0007669"/>
    <property type="project" value="UniProtKB-KW"/>
</dbReference>
<evidence type="ECO:0000313" key="8">
    <source>
        <dbReference type="EMBL" id="SEI06931.1"/>
    </source>
</evidence>
<evidence type="ECO:0000259" key="7">
    <source>
        <dbReference type="PROSITE" id="PS50113"/>
    </source>
</evidence>
<dbReference type="GO" id="GO:0016020">
    <property type="term" value="C:membrane"/>
    <property type="evidence" value="ECO:0007669"/>
    <property type="project" value="UniProtKB-SubCell"/>
</dbReference>
<dbReference type="NCBIfam" id="TIGR00229">
    <property type="entry name" value="sensory_box"/>
    <property type="match status" value="2"/>
</dbReference>
<dbReference type="EMBL" id="FNXF01000015">
    <property type="protein sequence ID" value="SEI06931.1"/>
    <property type="molecule type" value="Genomic_DNA"/>
</dbReference>
<keyword evidence="4" id="KW-0175">Coiled coil</keyword>
<dbReference type="STRING" id="173990.SAMN05660691_03320"/>
<dbReference type="AlphaFoldDB" id="A0A1H6N443"/>
<dbReference type="SUPFAM" id="SSF58104">
    <property type="entry name" value="Methyl-accepting chemotaxis protein (MCP) signaling domain"/>
    <property type="match status" value="1"/>
</dbReference>
<evidence type="ECO:0000256" key="4">
    <source>
        <dbReference type="SAM" id="Coils"/>
    </source>
</evidence>
<evidence type="ECO:0000313" key="9">
    <source>
        <dbReference type="Proteomes" id="UP000199371"/>
    </source>
</evidence>
<feature type="coiled-coil region" evidence="4">
    <location>
        <begin position="7"/>
        <end position="34"/>
    </location>
</feature>
<dbReference type="Pfam" id="PF08447">
    <property type="entry name" value="PAS_3"/>
    <property type="match status" value="1"/>
</dbReference>
<dbReference type="GO" id="GO:0006935">
    <property type="term" value="P:chemotaxis"/>
    <property type="evidence" value="ECO:0007669"/>
    <property type="project" value="UniProtKB-ARBA"/>
</dbReference>
<dbReference type="PANTHER" id="PTHR32089">
    <property type="entry name" value="METHYL-ACCEPTING CHEMOTAXIS PROTEIN MCPB"/>
    <property type="match status" value="1"/>
</dbReference>
<organism evidence="8 9">
    <name type="scientific">Rheinheimera pacifica</name>
    <dbReference type="NCBI Taxonomy" id="173990"/>
    <lineage>
        <taxon>Bacteria</taxon>
        <taxon>Pseudomonadati</taxon>
        <taxon>Pseudomonadota</taxon>
        <taxon>Gammaproteobacteria</taxon>
        <taxon>Chromatiales</taxon>
        <taxon>Chromatiaceae</taxon>
        <taxon>Rheinheimera</taxon>
    </lineage>
</organism>
<feature type="domain" description="PAS" evidence="6">
    <location>
        <begin position="142"/>
        <end position="189"/>
    </location>
</feature>
<dbReference type="CDD" id="cd00130">
    <property type="entry name" value="PAS"/>
    <property type="match status" value="1"/>
</dbReference>
<dbReference type="InterPro" id="IPR004089">
    <property type="entry name" value="MCPsignal_dom"/>
</dbReference>
<dbReference type="Gene3D" id="3.30.450.20">
    <property type="entry name" value="PAS domain"/>
    <property type="match status" value="2"/>
</dbReference>
<dbReference type="InterPro" id="IPR000014">
    <property type="entry name" value="PAS"/>
</dbReference>
<feature type="domain" description="Methyl-accepting transducer" evidence="5">
    <location>
        <begin position="255"/>
        <end position="442"/>
    </location>
</feature>
<dbReference type="InterPro" id="IPR000700">
    <property type="entry name" value="PAS-assoc_C"/>
</dbReference>